<feature type="region of interest" description="Disordered" evidence="1">
    <location>
        <begin position="86"/>
        <end position="118"/>
    </location>
</feature>
<sequence length="118" mass="12120">MMGGPGDTRTREGTDADGGAQVSDELSKGEIRKDAIQDGVTAAAATVGAVTTILTNAVGDVARTLGGFATEVFEIRDSTRRALEDQELARGGSAEAEALPDGQRPAIRAVQTPPDRPA</sequence>
<reference evidence="2 3" key="1">
    <citation type="submission" date="2018-11" db="EMBL/GenBank/DDBJ databases">
        <title>Sequencing the genomes of 1000 actinobacteria strains.</title>
        <authorList>
            <person name="Klenk H.-P."/>
        </authorList>
    </citation>
    <scope>NUCLEOTIDE SEQUENCE [LARGE SCALE GENOMIC DNA]</scope>
    <source>
        <strain evidence="2 3">DSM 12652</strain>
    </source>
</reference>
<protein>
    <submittedName>
        <fullName evidence="2">Uncharacterized protein</fullName>
    </submittedName>
</protein>
<evidence type="ECO:0000256" key="1">
    <source>
        <dbReference type="SAM" id="MobiDB-lite"/>
    </source>
</evidence>
<dbReference type="Proteomes" id="UP000281738">
    <property type="component" value="Unassembled WGS sequence"/>
</dbReference>
<dbReference type="EMBL" id="RKHO01000001">
    <property type="protein sequence ID" value="ROR89831.1"/>
    <property type="molecule type" value="Genomic_DNA"/>
</dbReference>
<keyword evidence="3" id="KW-1185">Reference proteome</keyword>
<evidence type="ECO:0000313" key="3">
    <source>
        <dbReference type="Proteomes" id="UP000281738"/>
    </source>
</evidence>
<proteinExistence type="predicted"/>
<gene>
    <name evidence="2" type="ORF">EDD33_0661</name>
</gene>
<name>A0A3N2CQN6_9ACTN</name>
<dbReference type="AlphaFoldDB" id="A0A3N2CQN6"/>
<feature type="region of interest" description="Disordered" evidence="1">
    <location>
        <begin position="1"/>
        <end position="30"/>
    </location>
</feature>
<accession>A0A3N2CQN6</accession>
<evidence type="ECO:0000313" key="2">
    <source>
        <dbReference type="EMBL" id="ROR89831.1"/>
    </source>
</evidence>
<organism evidence="2 3">
    <name type="scientific">Nocardioides aurantiacus</name>
    <dbReference type="NCBI Taxonomy" id="86796"/>
    <lineage>
        <taxon>Bacteria</taxon>
        <taxon>Bacillati</taxon>
        <taxon>Actinomycetota</taxon>
        <taxon>Actinomycetes</taxon>
        <taxon>Propionibacteriales</taxon>
        <taxon>Nocardioidaceae</taxon>
        <taxon>Nocardioides</taxon>
    </lineage>
</organism>
<comment type="caution">
    <text evidence="2">The sequence shown here is derived from an EMBL/GenBank/DDBJ whole genome shotgun (WGS) entry which is preliminary data.</text>
</comment>